<comment type="pathway">
    <text evidence="2">Protein modification; protein glycosylation.</text>
</comment>
<dbReference type="UniPathway" id="UPA00378"/>
<evidence type="ECO:0000256" key="10">
    <source>
        <dbReference type="ARBA" id="ARBA00022989"/>
    </source>
</evidence>
<dbReference type="STRING" id="1095630.A0A2J6TMN5"/>
<reference evidence="16 17" key="1">
    <citation type="submission" date="2016-04" db="EMBL/GenBank/DDBJ databases">
        <title>A degradative enzymes factory behind the ericoid mycorrhizal symbiosis.</title>
        <authorList>
            <consortium name="DOE Joint Genome Institute"/>
            <person name="Martino E."/>
            <person name="Morin E."/>
            <person name="Grelet G."/>
            <person name="Kuo A."/>
            <person name="Kohler A."/>
            <person name="Daghino S."/>
            <person name="Barry K."/>
            <person name="Choi C."/>
            <person name="Cichocki N."/>
            <person name="Clum A."/>
            <person name="Copeland A."/>
            <person name="Hainaut M."/>
            <person name="Haridas S."/>
            <person name="Labutti K."/>
            <person name="Lindquist E."/>
            <person name="Lipzen A."/>
            <person name="Khouja H.-R."/>
            <person name="Murat C."/>
            <person name="Ohm R."/>
            <person name="Olson A."/>
            <person name="Spatafora J."/>
            <person name="Veneault-Fourrey C."/>
            <person name="Henrissat B."/>
            <person name="Grigoriev I."/>
            <person name="Martin F."/>
            <person name="Perotto S."/>
        </authorList>
    </citation>
    <scope>NUCLEOTIDE SEQUENCE [LARGE SCALE GENOMIC DNA]</scope>
    <source>
        <strain evidence="16 17">E</strain>
    </source>
</reference>
<evidence type="ECO:0000256" key="2">
    <source>
        <dbReference type="ARBA" id="ARBA00004922"/>
    </source>
</evidence>
<feature type="transmembrane region" description="Helical" evidence="15">
    <location>
        <begin position="58"/>
        <end position="82"/>
    </location>
</feature>
<protein>
    <recommendedName>
        <fullName evidence="5">Dol-P-Glc:Glc(2)Man(9)GlcNAc(2)-PP-Dol alpha-1,2-glucosyltransferase</fullName>
        <ecNumber evidence="4">2.4.1.256</ecNumber>
    </recommendedName>
    <alternativeName>
        <fullName evidence="12">Asparagine-linked glycosylation protein 10</fullName>
    </alternativeName>
</protein>
<dbReference type="InParanoid" id="A0A2J6TMN5"/>
<dbReference type="OrthoDB" id="4769at2759"/>
<evidence type="ECO:0000256" key="4">
    <source>
        <dbReference type="ARBA" id="ARBA00011967"/>
    </source>
</evidence>
<evidence type="ECO:0000256" key="12">
    <source>
        <dbReference type="ARBA" id="ARBA00032069"/>
    </source>
</evidence>
<organism evidence="16 17">
    <name type="scientific">Hyaloscypha bicolor E</name>
    <dbReference type="NCBI Taxonomy" id="1095630"/>
    <lineage>
        <taxon>Eukaryota</taxon>
        <taxon>Fungi</taxon>
        <taxon>Dikarya</taxon>
        <taxon>Ascomycota</taxon>
        <taxon>Pezizomycotina</taxon>
        <taxon>Leotiomycetes</taxon>
        <taxon>Helotiales</taxon>
        <taxon>Hyaloscyphaceae</taxon>
        <taxon>Hyaloscypha</taxon>
        <taxon>Hyaloscypha bicolor</taxon>
    </lineage>
</organism>
<evidence type="ECO:0000256" key="8">
    <source>
        <dbReference type="ARBA" id="ARBA00022692"/>
    </source>
</evidence>
<dbReference type="Pfam" id="PF04922">
    <property type="entry name" value="DIE2_ALG10"/>
    <property type="match status" value="1"/>
</dbReference>
<dbReference type="Proteomes" id="UP000235371">
    <property type="component" value="Unassembled WGS sequence"/>
</dbReference>
<comment type="similarity">
    <text evidence="3">Belongs to the ALG10 glucosyltransferase family.</text>
</comment>
<dbReference type="EMBL" id="KZ613769">
    <property type="protein sequence ID" value="PMD64242.1"/>
    <property type="molecule type" value="Genomic_DNA"/>
</dbReference>
<dbReference type="GO" id="GO:0106073">
    <property type="term" value="F:dolichyl pyrophosphate Glc2Man9GlcNAc2 alpha-1,2-glucosyltransferase activity"/>
    <property type="evidence" value="ECO:0007669"/>
    <property type="project" value="UniProtKB-EC"/>
</dbReference>
<evidence type="ECO:0000313" key="17">
    <source>
        <dbReference type="Proteomes" id="UP000235371"/>
    </source>
</evidence>
<accession>A0A2J6TMN5</accession>
<feature type="transmembrane region" description="Helical" evidence="15">
    <location>
        <begin position="266"/>
        <end position="283"/>
    </location>
</feature>
<evidence type="ECO:0000256" key="6">
    <source>
        <dbReference type="ARBA" id="ARBA00022676"/>
    </source>
</evidence>
<feature type="transmembrane region" description="Helical" evidence="15">
    <location>
        <begin position="242"/>
        <end position="260"/>
    </location>
</feature>
<evidence type="ECO:0000256" key="15">
    <source>
        <dbReference type="SAM" id="Phobius"/>
    </source>
</evidence>
<keyword evidence="7 16" id="KW-0808">Transferase</keyword>
<evidence type="ECO:0000256" key="3">
    <source>
        <dbReference type="ARBA" id="ARBA00010600"/>
    </source>
</evidence>
<evidence type="ECO:0000256" key="5">
    <source>
        <dbReference type="ARBA" id="ARBA00018512"/>
    </source>
</evidence>
<dbReference type="GeneID" id="36587609"/>
<keyword evidence="17" id="KW-1185">Reference proteome</keyword>
<comment type="catalytic activity">
    <reaction evidence="14">
        <text>an alpha-D-Glc-(1-&gt;3)-alpha-D-Glc-(1-&gt;3)-alpha-D-Man-(1-&gt;2)-alpha-D-Man-(1-&gt;2)-alpha-D-Man-(1-&gt;3)-[alpha-D-Man-(1-&gt;2)-alpha-D-Man-(1-&gt;3)-[alpha-D-Man-(1-&gt;2)-alpha-D-Man-(1-&gt;6)]-alpha-D-Man-(1-&gt;6)]-beta-D-Man-(1-&gt;4)-beta-D-GlcNAc-(1-&gt;4)-alpha-D-GlcNAc-diphospho-di-trans,poly-cis-dolichol + a di-trans,poly-cis-dolichyl beta-D-glucosyl phosphate = a alpha-D-Glc-(1-&gt;2)-alpha-D-Glc-(1-&gt;3)-alpha-D-Glc-(1-&gt;3)-alpha-D-Man-(1-&gt;2)-alpha-D-Man-(1-&gt;2)-alpha-D-Man-(1-&gt;3)-[alpha-D-Man-(1-&gt;2)-alpha-D-Man-(1-&gt;3)-[alpha-D-Man-(1-&gt;2)-alpha-D-Man-(1-&gt;6)]-alpha-D-Man-(1-&gt;6)]-beta-D-Man-(1-&gt;4)-beta-D-GlcNAc-(1-&gt;4)-alpha-D-GlcNAc-diphospho-di-trans,poly-cis-dolichol + a di-trans,poly-cis-dolichyl phosphate + H(+)</text>
        <dbReference type="Rhea" id="RHEA:29543"/>
        <dbReference type="Rhea" id="RHEA-COMP:19498"/>
        <dbReference type="Rhea" id="RHEA-COMP:19502"/>
        <dbReference type="Rhea" id="RHEA-COMP:19512"/>
        <dbReference type="Rhea" id="RHEA-COMP:19522"/>
        <dbReference type="ChEBI" id="CHEBI:15378"/>
        <dbReference type="ChEBI" id="CHEBI:57525"/>
        <dbReference type="ChEBI" id="CHEBI:57683"/>
        <dbReference type="ChEBI" id="CHEBI:132522"/>
        <dbReference type="ChEBI" id="CHEBI:132523"/>
        <dbReference type="EC" id="2.4.1.256"/>
    </reaction>
    <physiologicalReaction direction="left-to-right" evidence="14">
        <dbReference type="Rhea" id="RHEA:29544"/>
    </physiologicalReaction>
</comment>
<feature type="transmembrane region" description="Helical" evidence="15">
    <location>
        <begin position="429"/>
        <end position="447"/>
    </location>
</feature>
<feature type="transmembrane region" description="Helical" evidence="15">
    <location>
        <begin position="204"/>
        <end position="230"/>
    </location>
</feature>
<sequence length="653" mass="73874">MPCGDPVVGWRAQLDWQGRARVAPGVPPAMPNANLYNAGLWIVGGLVTADSPLYPVRVLYSLVNGSFNFTLILVYFGIYYLASIWASQVTKAVPDPYLDEIFHIPQAQAYCSGRFDVWDPKLTTPPGLYFISTLIGSQYSPHGCRVSSLRFHNVLALLFLLSYAIDCRGLIAVAWRRDRNEPVRKWIRDARPISADMLHTGANIALFPLLFFFSGLYYTDVLSTSVVLGMYRLFLERKGARANSAAGLVWLYPVGLISLAMRQTNIFWVAVFMGALELVRTITANKVDFTSGQPTPRTWKHVAIEKFQQYSHGNIHDIALKNAGVIDFILCAISIMVAAIFYPSLILTRLWPYVLLLASFAGFVVWNGGVVLGDKSNHVATVHLPQMLYIWPLVTFFSAPLIIPIGISFLRNLASLLLIPLFPRLVQKYLLISSYTAIALAATLLVIKYNTIIHPFTLADNRHYMFYVFRYTILQHPLVRYVLGPIYLICAYLVYLTLGGPWRPGSSLVLQTKILNGTIQRQPEHLEKEDSEQGGPTTSFLITLLATTALSLITAPLVEPRYFIIPWVIWRLNVPSLPSHATSSPAKQRQKGVGRPSDRVVEFIRYWGWEGHDYRLWLETAWFLLINLVTGYVFLYRGFEWPQEPGMVQRFMW</sequence>
<keyword evidence="9" id="KW-0256">Endoplasmic reticulum</keyword>
<dbReference type="EC" id="2.4.1.256" evidence="4"/>
<evidence type="ECO:0000256" key="14">
    <source>
        <dbReference type="ARBA" id="ARBA00048064"/>
    </source>
</evidence>
<feature type="transmembrane region" description="Helical" evidence="15">
    <location>
        <begin position="616"/>
        <end position="635"/>
    </location>
</feature>
<dbReference type="RefSeq" id="XP_024741146.1">
    <property type="nucleotide sequence ID" value="XM_024879532.1"/>
</dbReference>
<feature type="transmembrane region" description="Helical" evidence="15">
    <location>
        <begin position="154"/>
        <end position="175"/>
    </location>
</feature>
<keyword evidence="6" id="KW-0328">Glycosyltransferase</keyword>
<dbReference type="PANTHER" id="PTHR12989">
    <property type="entry name" value="ALPHA-1,2-GLUCOSYLTRANSFERASE ALG10"/>
    <property type="match status" value="1"/>
</dbReference>
<evidence type="ECO:0000256" key="13">
    <source>
        <dbReference type="ARBA" id="ARBA00044727"/>
    </source>
</evidence>
<keyword evidence="8 15" id="KW-0812">Transmembrane</keyword>
<dbReference type="InterPro" id="IPR016900">
    <property type="entry name" value="Alg10"/>
</dbReference>
<dbReference type="AlphaFoldDB" id="A0A2J6TMN5"/>
<feature type="transmembrane region" description="Helical" evidence="15">
    <location>
        <begin position="388"/>
        <end position="409"/>
    </location>
</feature>
<name>A0A2J6TMN5_9HELO</name>
<feature type="transmembrane region" description="Helical" evidence="15">
    <location>
        <begin position="350"/>
        <end position="372"/>
    </location>
</feature>
<comment type="subcellular location">
    <subcellularLocation>
        <location evidence="1">Endoplasmic reticulum membrane</location>
        <topology evidence="1">Multi-pass membrane protein</topology>
    </subcellularLocation>
</comment>
<evidence type="ECO:0000256" key="1">
    <source>
        <dbReference type="ARBA" id="ARBA00004477"/>
    </source>
</evidence>
<feature type="transmembrane region" description="Helical" evidence="15">
    <location>
        <begin position="325"/>
        <end position="344"/>
    </location>
</feature>
<proteinExistence type="inferred from homology"/>
<evidence type="ECO:0000313" key="16">
    <source>
        <dbReference type="EMBL" id="PMD64242.1"/>
    </source>
</evidence>
<dbReference type="GO" id="GO:0006488">
    <property type="term" value="P:dolichol-linked oligosaccharide biosynthetic process"/>
    <property type="evidence" value="ECO:0007669"/>
    <property type="project" value="InterPro"/>
</dbReference>
<keyword evidence="10 15" id="KW-1133">Transmembrane helix</keyword>
<dbReference type="PANTHER" id="PTHR12989:SF10">
    <property type="entry name" value="DOL-P-GLC:GLC(2)MAN(9)GLCNAC(2)-PP-DOL ALPHA-1,2-GLUCOSYLTRANSFERASE-RELATED"/>
    <property type="match status" value="1"/>
</dbReference>
<evidence type="ECO:0000256" key="9">
    <source>
        <dbReference type="ARBA" id="ARBA00022824"/>
    </source>
</evidence>
<feature type="transmembrane region" description="Helical" evidence="15">
    <location>
        <begin position="478"/>
        <end position="498"/>
    </location>
</feature>
<dbReference type="GO" id="GO:0005789">
    <property type="term" value="C:endoplasmic reticulum membrane"/>
    <property type="evidence" value="ECO:0007669"/>
    <property type="project" value="UniProtKB-SubCell"/>
</dbReference>
<gene>
    <name evidence="16" type="ORF">K444DRAFT_609203</name>
</gene>
<evidence type="ECO:0000256" key="11">
    <source>
        <dbReference type="ARBA" id="ARBA00023136"/>
    </source>
</evidence>
<evidence type="ECO:0000256" key="7">
    <source>
        <dbReference type="ARBA" id="ARBA00022679"/>
    </source>
</evidence>
<keyword evidence="11 15" id="KW-0472">Membrane</keyword>
<dbReference type="FunCoup" id="A0A2J6TMN5">
    <property type="interactions" value="699"/>
</dbReference>
<comment type="function">
    <text evidence="13">Dol-P-Glc:Glc(2)Man(9)GlcNAc(2)-PP-Dol alpha-1,2-glucosyltransferase that operates in the biosynthetic pathway of dolichol-linked oligosaccharides, the glycan precursors employed in protein asparagine (N)-glycosylation. The assembly of dolichol-linked oligosaccharides begins on the cytosolic side of the endoplasmic reticulum membrane and finishes in its lumen. The sequential addition of sugars to dolichol pyrophosphate produces dolichol-linked oligosaccharides containing fourteen sugars, including two GlcNAcs, nine mannoses and three glucoses. Once assembled, the oligosaccharide is transferred from the lipid to nascent proteins by oligosaccharyltransferases. In the lumen of the endoplasmic reticulum, adds the third and last glucose residue from dolichyl phosphate glucose (Dol-P-Glc) onto the lipid-linked oligosaccharide intermediate Glc(2)Man(9)GlcNAc(2)-PP-Dol to produce Glc(3)Man(9)GlcNAc(2)-PP-Dol.</text>
</comment>